<feature type="transmembrane region" description="Helical" evidence="7">
    <location>
        <begin position="318"/>
        <end position="347"/>
    </location>
</feature>
<dbReference type="Proteomes" id="UP000886800">
    <property type="component" value="Unassembled WGS sequence"/>
</dbReference>
<proteinExistence type="inferred from homology"/>
<keyword evidence="2" id="KW-1003">Cell membrane</keyword>
<gene>
    <name evidence="10" type="ORF">H9736_09250</name>
</gene>
<comment type="subcellular location">
    <subcellularLocation>
        <location evidence="1">Cell membrane</location>
        <topology evidence="1">Multi-pass membrane protein</topology>
    </subcellularLocation>
</comment>
<comment type="similarity">
    <text evidence="6">Belongs to the ABC-4 integral membrane protein family.</text>
</comment>
<evidence type="ECO:0000256" key="2">
    <source>
        <dbReference type="ARBA" id="ARBA00022475"/>
    </source>
</evidence>
<dbReference type="InterPro" id="IPR025857">
    <property type="entry name" value="MacB_PCD"/>
</dbReference>
<feature type="domain" description="MacB-like periplasmic core" evidence="9">
    <location>
        <begin position="20"/>
        <end position="239"/>
    </location>
</feature>
<evidence type="ECO:0000313" key="11">
    <source>
        <dbReference type="Proteomes" id="UP000886800"/>
    </source>
</evidence>
<feature type="transmembrane region" description="Helical" evidence="7">
    <location>
        <begin position="269"/>
        <end position="297"/>
    </location>
</feature>
<dbReference type="GO" id="GO:0005886">
    <property type="term" value="C:plasma membrane"/>
    <property type="evidence" value="ECO:0007669"/>
    <property type="project" value="UniProtKB-SubCell"/>
</dbReference>
<evidence type="ECO:0000256" key="6">
    <source>
        <dbReference type="ARBA" id="ARBA00038076"/>
    </source>
</evidence>
<evidence type="ECO:0000259" key="9">
    <source>
        <dbReference type="Pfam" id="PF12704"/>
    </source>
</evidence>
<evidence type="ECO:0000256" key="5">
    <source>
        <dbReference type="ARBA" id="ARBA00023136"/>
    </source>
</evidence>
<evidence type="ECO:0000259" key="8">
    <source>
        <dbReference type="Pfam" id="PF02687"/>
    </source>
</evidence>
<feature type="domain" description="ABC3 transporter permease C-terminal" evidence="8">
    <location>
        <begin position="276"/>
        <end position="388"/>
    </location>
</feature>
<protein>
    <submittedName>
        <fullName evidence="10">ABC transporter permease</fullName>
    </submittedName>
</protein>
<dbReference type="InterPro" id="IPR050250">
    <property type="entry name" value="Macrolide_Exporter_MacB"/>
</dbReference>
<dbReference type="PANTHER" id="PTHR30572:SF4">
    <property type="entry name" value="ABC TRANSPORTER PERMEASE YTRF"/>
    <property type="match status" value="1"/>
</dbReference>
<dbReference type="Pfam" id="PF12704">
    <property type="entry name" value="MacB_PCD"/>
    <property type="match status" value="1"/>
</dbReference>
<keyword evidence="4 7" id="KW-1133">Transmembrane helix</keyword>
<evidence type="ECO:0000256" key="1">
    <source>
        <dbReference type="ARBA" id="ARBA00004651"/>
    </source>
</evidence>
<dbReference type="EMBL" id="DXES01000193">
    <property type="protein sequence ID" value="HIX66420.1"/>
    <property type="molecule type" value="Genomic_DNA"/>
</dbReference>
<reference evidence="10" key="2">
    <citation type="submission" date="2021-04" db="EMBL/GenBank/DDBJ databases">
        <authorList>
            <person name="Gilroy R."/>
        </authorList>
    </citation>
    <scope>NUCLEOTIDE SEQUENCE</scope>
    <source>
        <strain evidence="10">CHK188-5543</strain>
    </source>
</reference>
<evidence type="ECO:0000256" key="7">
    <source>
        <dbReference type="SAM" id="Phobius"/>
    </source>
</evidence>
<feature type="transmembrane region" description="Helical" evidence="7">
    <location>
        <begin position="21"/>
        <end position="41"/>
    </location>
</feature>
<dbReference type="InterPro" id="IPR003838">
    <property type="entry name" value="ABC3_permease_C"/>
</dbReference>
<accession>A0A9D1WTB4</accession>
<keyword evidence="3 7" id="KW-0812">Transmembrane</keyword>
<dbReference type="Pfam" id="PF02687">
    <property type="entry name" value="FtsX"/>
    <property type="match status" value="1"/>
</dbReference>
<dbReference type="AlphaFoldDB" id="A0A9D1WTB4"/>
<evidence type="ECO:0000256" key="3">
    <source>
        <dbReference type="ARBA" id="ARBA00022692"/>
    </source>
</evidence>
<name>A0A9D1WTB4_9FIRM</name>
<evidence type="ECO:0000256" key="4">
    <source>
        <dbReference type="ARBA" id="ARBA00022989"/>
    </source>
</evidence>
<sequence>MLLDRLHYGLRNLCRKGGRTLLTVISIAIGVTSVVLIGSIGEIGRQEIDRELSAMGLGSIAVSADQKLTQEEMTQEDLQLLQSYPKVQNAVPIVTQLSTIRMRGMIANAMVWGISQEDNQLISLELRHGRKFRESDLSGRAAVCLLDSQVAELFYQRENVVGKRLDLLIDGSYLPLEIVGVVSSGGSVLQNLVGDVIPSFVYLPYTTLQDYTGDPSFQQIAVTVQEGESTQVLAQRLEEAVNRQHQLDRGFKASDLTRQKDSLNRLLEIVTLALSAVAAVSLVVAGLGIMTVMVVSVQERTREIGIKKSLGATQGMILLEFLMEALLLAVAGSLVGLAAGLGGVWIGCQVFSLQMRLDIPLLLISILVSVLTGALFGAYPALLAARMRPVDALRCQ</sequence>
<comment type="caution">
    <text evidence="10">The sequence shown here is derived from an EMBL/GenBank/DDBJ whole genome shotgun (WGS) entry which is preliminary data.</text>
</comment>
<dbReference type="GO" id="GO:0022857">
    <property type="term" value="F:transmembrane transporter activity"/>
    <property type="evidence" value="ECO:0007669"/>
    <property type="project" value="TreeGrafter"/>
</dbReference>
<dbReference type="PANTHER" id="PTHR30572">
    <property type="entry name" value="MEMBRANE COMPONENT OF TRANSPORTER-RELATED"/>
    <property type="match status" value="1"/>
</dbReference>
<keyword evidence="5 7" id="KW-0472">Membrane</keyword>
<evidence type="ECO:0000313" key="10">
    <source>
        <dbReference type="EMBL" id="HIX66420.1"/>
    </source>
</evidence>
<reference evidence="10" key="1">
    <citation type="journal article" date="2021" name="PeerJ">
        <title>Extensive microbial diversity within the chicken gut microbiome revealed by metagenomics and culture.</title>
        <authorList>
            <person name="Gilroy R."/>
            <person name="Ravi A."/>
            <person name="Getino M."/>
            <person name="Pursley I."/>
            <person name="Horton D.L."/>
            <person name="Alikhan N.F."/>
            <person name="Baker D."/>
            <person name="Gharbi K."/>
            <person name="Hall N."/>
            <person name="Watson M."/>
            <person name="Adriaenssens E.M."/>
            <person name="Foster-Nyarko E."/>
            <person name="Jarju S."/>
            <person name="Secka A."/>
            <person name="Antonio M."/>
            <person name="Oren A."/>
            <person name="Chaudhuri R.R."/>
            <person name="La Ragione R."/>
            <person name="Hildebrand F."/>
            <person name="Pallen M.J."/>
        </authorList>
    </citation>
    <scope>NUCLEOTIDE SEQUENCE</scope>
    <source>
        <strain evidence="10">CHK188-5543</strain>
    </source>
</reference>
<feature type="transmembrane region" description="Helical" evidence="7">
    <location>
        <begin position="359"/>
        <end position="384"/>
    </location>
</feature>
<organism evidence="10 11">
    <name type="scientific">Candidatus Anaerotruncus excrementipullorum</name>
    <dbReference type="NCBI Taxonomy" id="2838465"/>
    <lineage>
        <taxon>Bacteria</taxon>
        <taxon>Bacillati</taxon>
        <taxon>Bacillota</taxon>
        <taxon>Clostridia</taxon>
        <taxon>Eubacteriales</taxon>
        <taxon>Oscillospiraceae</taxon>
        <taxon>Anaerotruncus</taxon>
    </lineage>
</organism>